<dbReference type="Pfam" id="PF04909">
    <property type="entry name" value="Amidohydro_2"/>
    <property type="match status" value="1"/>
</dbReference>
<keyword evidence="7" id="KW-0378">Hydrolase</keyword>
<feature type="domain" description="Amidohydrolase-related" evidence="6">
    <location>
        <begin position="13"/>
        <end position="322"/>
    </location>
</feature>
<dbReference type="GO" id="GO:0046872">
    <property type="term" value="F:metal ion binding"/>
    <property type="evidence" value="ECO:0007669"/>
    <property type="project" value="UniProtKB-KW"/>
</dbReference>
<dbReference type="InterPro" id="IPR032465">
    <property type="entry name" value="ACMSD"/>
</dbReference>
<evidence type="ECO:0000313" key="8">
    <source>
        <dbReference type="Proteomes" id="UP000183413"/>
    </source>
</evidence>
<evidence type="ECO:0000256" key="5">
    <source>
        <dbReference type="ARBA" id="ARBA00038889"/>
    </source>
</evidence>
<evidence type="ECO:0000256" key="4">
    <source>
        <dbReference type="ARBA" id="ARBA00036832"/>
    </source>
</evidence>
<dbReference type="SUPFAM" id="SSF51556">
    <property type="entry name" value="Metallo-dependent hydrolases"/>
    <property type="match status" value="1"/>
</dbReference>
<keyword evidence="3" id="KW-0456">Lyase</keyword>
<dbReference type="EC" id="4.1.1.52" evidence="5"/>
<name>A0A1I5GKF2_9ACTN</name>
<dbReference type="GO" id="GO:0005829">
    <property type="term" value="C:cytosol"/>
    <property type="evidence" value="ECO:0007669"/>
    <property type="project" value="TreeGrafter"/>
</dbReference>
<evidence type="ECO:0000256" key="2">
    <source>
        <dbReference type="ARBA" id="ARBA00022833"/>
    </source>
</evidence>
<dbReference type="STRING" id="1993.SAMN04489713_105254"/>
<keyword evidence="1" id="KW-0479">Metal-binding</keyword>
<reference evidence="7 8" key="1">
    <citation type="submission" date="2016-10" db="EMBL/GenBank/DDBJ databases">
        <authorList>
            <person name="de Groot N.N."/>
        </authorList>
    </citation>
    <scope>NUCLEOTIDE SEQUENCE [LARGE SCALE GENOMIC DNA]</scope>
    <source>
        <strain evidence="7 8">DSM 43067</strain>
    </source>
</reference>
<dbReference type="GO" id="GO:0016787">
    <property type="term" value="F:hydrolase activity"/>
    <property type="evidence" value="ECO:0007669"/>
    <property type="project" value="UniProtKB-KW"/>
</dbReference>
<keyword evidence="2" id="KW-0862">Zinc</keyword>
<dbReference type="GO" id="GO:0047596">
    <property type="term" value="F:6-methylsalicylate decarboxylase activity"/>
    <property type="evidence" value="ECO:0007669"/>
    <property type="project" value="UniProtKB-EC"/>
</dbReference>
<accession>A0A1I5GKF2</accession>
<dbReference type="InParanoid" id="A0A1I5GKF2"/>
<comment type="catalytic activity">
    <reaction evidence="4">
        <text>6-methylsalicylate + H(+) = 3-methylphenol + CO2</text>
        <dbReference type="Rhea" id="RHEA:23112"/>
        <dbReference type="ChEBI" id="CHEBI:15378"/>
        <dbReference type="ChEBI" id="CHEBI:16526"/>
        <dbReference type="ChEBI" id="CHEBI:17231"/>
        <dbReference type="ChEBI" id="CHEBI:36658"/>
        <dbReference type="EC" id="4.1.1.52"/>
    </reaction>
    <physiologicalReaction direction="left-to-right" evidence="4">
        <dbReference type="Rhea" id="RHEA:23113"/>
    </physiologicalReaction>
</comment>
<evidence type="ECO:0000259" key="6">
    <source>
        <dbReference type="Pfam" id="PF04909"/>
    </source>
</evidence>
<dbReference type="RefSeq" id="WP_075021639.1">
    <property type="nucleotide sequence ID" value="NZ_FOVH01000005.1"/>
</dbReference>
<dbReference type="OrthoDB" id="149172at2"/>
<evidence type="ECO:0000256" key="3">
    <source>
        <dbReference type="ARBA" id="ARBA00023239"/>
    </source>
</evidence>
<evidence type="ECO:0000256" key="1">
    <source>
        <dbReference type="ARBA" id="ARBA00022723"/>
    </source>
</evidence>
<sequence length="331" mass="35793">MESSPAEDSVPLIDVHAHFVTDFYVAEARAAGHVNPDGMPGWPEWDADRQVAFMDRHGIGTALLSVSSPGTHFGDDDAARSLSRRVNEFAAAMHVRYRGRFGHLAALPLPDIEGALIEAAHALDVLQADGVAIQSNHHGTYPGDPRFEPLWEELDRRSAVVFVHPTSPPHADAVALGRPRPMLEFLFDSARAASDLALSGVLARHPGISWVFTHCGGVLPALTDRLELFRFVLPKPAGGSDDSVREQLGDLWYDLAGTPFPHQAPALAAAFGTGRLLYGSDSCWTPDFVVEAHLRSLDTAPPPPGAATWRALTTSNARRLLHRTAGQPRTL</sequence>
<dbReference type="InterPro" id="IPR006680">
    <property type="entry name" value="Amidohydro-rel"/>
</dbReference>
<dbReference type="Proteomes" id="UP000183413">
    <property type="component" value="Unassembled WGS sequence"/>
</dbReference>
<gene>
    <name evidence="7" type="ORF">SAMN04489713_105254</name>
</gene>
<dbReference type="Gene3D" id="3.20.20.140">
    <property type="entry name" value="Metal-dependent hydrolases"/>
    <property type="match status" value="1"/>
</dbReference>
<dbReference type="CDD" id="cd01292">
    <property type="entry name" value="metallo-dependent_hydrolases"/>
    <property type="match status" value="1"/>
</dbReference>
<proteinExistence type="predicted"/>
<dbReference type="AlphaFoldDB" id="A0A1I5GKF2"/>
<organism evidence="7 8">
    <name type="scientific">Actinomadura madurae</name>
    <dbReference type="NCBI Taxonomy" id="1993"/>
    <lineage>
        <taxon>Bacteria</taxon>
        <taxon>Bacillati</taxon>
        <taxon>Actinomycetota</taxon>
        <taxon>Actinomycetes</taxon>
        <taxon>Streptosporangiales</taxon>
        <taxon>Thermomonosporaceae</taxon>
        <taxon>Actinomadura</taxon>
    </lineage>
</organism>
<keyword evidence="8" id="KW-1185">Reference proteome</keyword>
<dbReference type="PANTHER" id="PTHR21240">
    <property type="entry name" value="2-AMINO-3-CARBOXYLMUCONATE-6-SEMIALDEHYDE DECARBOXYLASE"/>
    <property type="match status" value="1"/>
</dbReference>
<dbReference type="PANTHER" id="PTHR21240:SF29">
    <property type="entry name" value="AMIDOHYDROLASE-RELATED DOMAIN-CONTAINING PROTEIN"/>
    <property type="match status" value="1"/>
</dbReference>
<evidence type="ECO:0000313" key="7">
    <source>
        <dbReference type="EMBL" id="SFO36465.1"/>
    </source>
</evidence>
<dbReference type="InterPro" id="IPR032466">
    <property type="entry name" value="Metal_Hydrolase"/>
</dbReference>
<protein>
    <recommendedName>
        <fullName evidence="5">6-methylsalicylate decarboxylase</fullName>
        <ecNumber evidence="5">4.1.1.52</ecNumber>
    </recommendedName>
</protein>
<dbReference type="eggNOG" id="COG2159">
    <property type="taxonomic scope" value="Bacteria"/>
</dbReference>
<dbReference type="EMBL" id="FOVH01000005">
    <property type="protein sequence ID" value="SFO36465.1"/>
    <property type="molecule type" value="Genomic_DNA"/>
</dbReference>
<dbReference type="GO" id="GO:0019748">
    <property type="term" value="P:secondary metabolic process"/>
    <property type="evidence" value="ECO:0007669"/>
    <property type="project" value="TreeGrafter"/>
</dbReference>